<comment type="similarity">
    <text evidence="1">Belongs to the argonaute family. Ago subfamily.</text>
</comment>
<dbReference type="InterPro" id="IPR003100">
    <property type="entry name" value="PAZ_dom"/>
</dbReference>
<dbReference type="Pfam" id="PF02171">
    <property type="entry name" value="Piwi"/>
    <property type="match status" value="1"/>
</dbReference>
<dbReference type="SUPFAM" id="SSF53098">
    <property type="entry name" value="Ribonuclease H-like"/>
    <property type="match status" value="1"/>
</dbReference>
<dbReference type="Pfam" id="PF16487">
    <property type="entry name" value="ArgoMid"/>
    <property type="match status" value="1"/>
</dbReference>
<evidence type="ECO:0000256" key="6">
    <source>
        <dbReference type="SAM" id="MobiDB-lite"/>
    </source>
</evidence>
<dbReference type="InterPro" id="IPR036085">
    <property type="entry name" value="PAZ_dom_sf"/>
</dbReference>
<feature type="domain" description="Piwi" evidence="8">
    <location>
        <begin position="650"/>
        <end position="965"/>
    </location>
</feature>
<dbReference type="EMBL" id="KI630416">
    <property type="protein sequence ID" value="EYU40234.1"/>
    <property type="molecule type" value="Genomic_DNA"/>
</dbReference>
<dbReference type="SMART" id="SM00949">
    <property type="entry name" value="PAZ"/>
    <property type="match status" value="1"/>
</dbReference>
<dbReference type="InterPro" id="IPR012337">
    <property type="entry name" value="RNaseH-like_sf"/>
</dbReference>
<dbReference type="GO" id="GO:0004521">
    <property type="term" value="F:RNA endonuclease activity"/>
    <property type="evidence" value="ECO:0000318"/>
    <property type="project" value="GO_Central"/>
</dbReference>
<dbReference type="KEGG" id="egt:105954913"/>
<dbReference type="FunFam" id="3.30.420.10:FF:000013">
    <property type="entry name" value="protein argonaute 10-like"/>
    <property type="match status" value="1"/>
</dbReference>
<dbReference type="STRING" id="4155.A0A022RJQ7"/>
<dbReference type="InterPro" id="IPR036397">
    <property type="entry name" value="RNaseH_sf"/>
</dbReference>
<evidence type="ECO:0000256" key="1">
    <source>
        <dbReference type="ARBA" id="ARBA00008201"/>
    </source>
</evidence>
<dbReference type="InterPro" id="IPR003165">
    <property type="entry name" value="Piwi"/>
</dbReference>
<dbReference type="Pfam" id="PF16488">
    <property type="entry name" value="ArgoL2"/>
    <property type="match status" value="1"/>
</dbReference>
<keyword evidence="2" id="KW-0678">Repressor</keyword>
<dbReference type="OMA" id="NARASHY"/>
<evidence type="ECO:0000313" key="10">
    <source>
        <dbReference type="Proteomes" id="UP000030748"/>
    </source>
</evidence>
<proteinExistence type="inferred from homology"/>
<reference evidence="9 10" key="1">
    <citation type="journal article" date="2013" name="Proc. Natl. Acad. Sci. U.S.A.">
        <title>Fine-scale variation in meiotic recombination in Mimulus inferred from population shotgun sequencing.</title>
        <authorList>
            <person name="Hellsten U."/>
            <person name="Wright K.M."/>
            <person name="Jenkins J."/>
            <person name="Shu S."/>
            <person name="Yuan Y."/>
            <person name="Wessler S.R."/>
            <person name="Schmutz J."/>
            <person name="Willis J.H."/>
            <person name="Rokhsar D.S."/>
        </authorList>
    </citation>
    <scope>NUCLEOTIDE SEQUENCE [LARGE SCALE GENOMIC DNA]</scope>
    <source>
        <strain evidence="10">cv. DUN x IM62</strain>
    </source>
</reference>
<dbReference type="SMART" id="SM01163">
    <property type="entry name" value="DUF1785"/>
    <property type="match status" value="1"/>
</dbReference>
<dbReference type="SMART" id="SM00950">
    <property type="entry name" value="Piwi"/>
    <property type="match status" value="1"/>
</dbReference>
<dbReference type="SUPFAM" id="SSF101690">
    <property type="entry name" value="PAZ domain"/>
    <property type="match status" value="1"/>
</dbReference>
<keyword evidence="10" id="KW-1185">Reference proteome</keyword>
<dbReference type="FunFam" id="3.40.50.2300:FF:000110">
    <property type="entry name" value="Argonaute 10"/>
    <property type="match status" value="1"/>
</dbReference>
<dbReference type="GO" id="GO:0006417">
    <property type="term" value="P:regulation of translation"/>
    <property type="evidence" value="ECO:0007669"/>
    <property type="project" value="UniProtKB-KW"/>
</dbReference>
<keyword evidence="4" id="KW-0943">RNA-mediated gene silencing</keyword>
<dbReference type="PROSITE" id="PS50822">
    <property type="entry name" value="PIWI"/>
    <property type="match status" value="1"/>
</dbReference>
<sequence length="1008" mass="112813">MSGIGREERGRSRAAGGRGPQQPTGRGKKQPSRGGGPGRGRGRGSSATPEHSISAFVALFEQSPMEQKLTFQASSSTTVPAPRPQVTAVLAVNPPQGPSKKALTIPARPGFGSLGQKTIVKANNFLVPVTKPPAPTPQPQAPAVIPQQGQLPPASTKAVRLPARPGLGSFGQKTIVKANHFLVAVADRDLNHYDVAISPEVTSKKVCRMIMDELVKSFNASNLGKRQLAYDGRKNCYTAGPLPFVSKEFAVTLDQDSGFRKEREFKVSIKFASKADLHYLKEFLQGRQLDNNPNETIQCLDVVLRSKPYNNSYEAVGRSFFHWDFGSGKLGDGLDYWKGFYQSLRPTQMGLSLNIDMSARAFIEPIYVSEFVFKYLNLRDRNRPLSDQDRIKVKRALKGVKVESIYLKYTKRFNITGVSTEPTESLMFTIDASGAQISVSEFFRQQHSIVLMYPRLPAIQSGIGRPIYIPMELCKIVEGQRYSRKLNGRQVTALLQATCERPAKREGVIRTMVERNNYNHDELVNREFSIQIRPELMSVEARVLPPPMLKYHDSGRENRVQPNEGQWNMMNKKMINGGKVDFWTCVNFSRSKDHVVKRFINELVTKCLSRGMEFSPHPLVPIRTKPSNQIEKSLIGIHSDCLKTRKQLQLLLIILPDGNVTDSYGLIKRVCETELGFVSQCCQPQHVLKCNNHQYLENVSLKINVKVGGRNTVLEKALCRTIPFVSDMPTIIFGADVTHPQPGDESSPSIAAVVASMDWPEVSKYRGLVSAQGHRDEIIQDLYINKDSGMIREHLVAFYQNTKLKPSRLIFYRDGVSEGQFNQVLLYEVDAIRKACNELQTDYQPRITFVVVQKKHHTRLFPADHTSPNTTDKSDNILPGTVVDTKICHPNQLSFYLCSHAGIQGTSHPAHYHVLFDENKFSADSMQMLTYSLCYTYARCTRSVSIVPPAYYAHLAAFRARYYIEAGGDLSDSGSAAAGPDGVMRERVREVRALPAIMDNVKDVMFYC</sequence>
<dbReference type="Proteomes" id="UP000030748">
    <property type="component" value="Unassembled WGS sequence"/>
</dbReference>
<evidence type="ECO:0008006" key="11">
    <source>
        <dbReference type="Google" id="ProtNLM"/>
    </source>
</evidence>
<dbReference type="PhylomeDB" id="A0A022RJQ7"/>
<dbReference type="InterPro" id="IPR045246">
    <property type="entry name" value="Piwi_ago-like"/>
</dbReference>
<dbReference type="PROSITE" id="PS50821">
    <property type="entry name" value="PAZ"/>
    <property type="match status" value="1"/>
</dbReference>
<evidence type="ECO:0000256" key="4">
    <source>
        <dbReference type="ARBA" id="ARBA00023158"/>
    </source>
</evidence>
<feature type="compositionally biased region" description="Basic and acidic residues" evidence="6">
    <location>
        <begin position="1"/>
        <end position="11"/>
    </location>
</feature>
<dbReference type="InterPro" id="IPR014811">
    <property type="entry name" value="ArgoL1"/>
</dbReference>
<evidence type="ECO:0000259" key="7">
    <source>
        <dbReference type="PROSITE" id="PS50821"/>
    </source>
</evidence>
<keyword evidence="3" id="KW-0810">Translation regulation</keyword>
<dbReference type="Gene3D" id="3.30.420.10">
    <property type="entry name" value="Ribonuclease H-like superfamily/Ribonuclease H"/>
    <property type="match status" value="1"/>
</dbReference>
<evidence type="ECO:0000259" key="8">
    <source>
        <dbReference type="PROSITE" id="PS50822"/>
    </source>
</evidence>
<feature type="domain" description="PAZ" evidence="7">
    <location>
        <begin position="367"/>
        <end position="478"/>
    </location>
</feature>
<dbReference type="GO" id="GO:0051607">
    <property type="term" value="P:defense response to virus"/>
    <property type="evidence" value="ECO:0007669"/>
    <property type="project" value="UniProtKB-ARBA"/>
</dbReference>
<evidence type="ECO:0000256" key="3">
    <source>
        <dbReference type="ARBA" id="ARBA00022845"/>
    </source>
</evidence>
<dbReference type="GO" id="GO:0005634">
    <property type="term" value="C:nucleus"/>
    <property type="evidence" value="ECO:0000318"/>
    <property type="project" value="GO_Central"/>
</dbReference>
<evidence type="ECO:0000256" key="2">
    <source>
        <dbReference type="ARBA" id="ARBA00022491"/>
    </source>
</evidence>
<keyword evidence="5" id="KW-0687">Ribonucleoprotein</keyword>
<dbReference type="OrthoDB" id="10252740at2759"/>
<accession>A0A022RJQ7</accession>
<dbReference type="InterPro" id="IPR032473">
    <property type="entry name" value="Argonaute_Mid_dom"/>
</dbReference>
<dbReference type="InterPro" id="IPR032474">
    <property type="entry name" value="Argonaute_N"/>
</dbReference>
<feature type="region of interest" description="Disordered" evidence="6">
    <location>
        <begin position="1"/>
        <end position="51"/>
    </location>
</feature>
<name>A0A022RJQ7_ERYGU</name>
<dbReference type="Gene3D" id="2.170.260.10">
    <property type="entry name" value="paz domain"/>
    <property type="match status" value="1"/>
</dbReference>
<evidence type="ECO:0000256" key="5">
    <source>
        <dbReference type="ARBA" id="ARBA00023274"/>
    </source>
</evidence>
<dbReference type="PANTHER" id="PTHR22891">
    <property type="entry name" value="EUKARYOTIC TRANSLATION INITIATION FACTOR 2C"/>
    <property type="match status" value="1"/>
</dbReference>
<dbReference type="AlphaFoldDB" id="A0A022RJQ7"/>
<protein>
    <recommendedName>
        <fullName evidence="11">Piwi domain-containing protein</fullName>
    </recommendedName>
</protein>
<dbReference type="Pfam" id="PF08699">
    <property type="entry name" value="ArgoL1"/>
    <property type="match status" value="1"/>
</dbReference>
<dbReference type="GO" id="GO:0031047">
    <property type="term" value="P:regulatory ncRNA-mediated gene silencing"/>
    <property type="evidence" value="ECO:0000318"/>
    <property type="project" value="GO_Central"/>
</dbReference>
<dbReference type="CDD" id="cd02846">
    <property type="entry name" value="PAZ_argonaute_like"/>
    <property type="match status" value="1"/>
</dbReference>
<dbReference type="Pfam" id="PF16486">
    <property type="entry name" value="ArgoN"/>
    <property type="match status" value="1"/>
</dbReference>
<dbReference type="GO" id="GO:0005737">
    <property type="term" value="C:cytoplasm"/>
    <property type="evidence" value="ECO:0000318"/>
    <property type="project" value="GO_Central"/>
</dbReference>
<dbReference type="GO" id="GO:0003723">
    <property type="term" value="F:RNA binding"/>
    <property type="evidence" value="ECO:0000318"/>
    <property type="project" value="GO_Central"/>
</dbReference>
<gene>
    <name evidence="9" type="ORF">MIMGU_mgv1a022215mg</name>
</gene>
<dbReference type="GO" id="GO:1990904">
    <property type="term" value="C:ribonucleoprotein complex"/>
    <property type="evidence" value="ECO:0007669"/>
    <property type="project" value="UniProtKB-KW"/>
</dbReference>
<dbReference type="eggNOG" id="KOG1041">
    <property type="taxonomic scope" value="Eukaryota"/>
</dbReference>
<organism evidence="9 10">
    <name type="scientific">Erythranthe guttata</name>
    <name type="common">Yellow monkey flower</name>
    <name type="synonym">Mimulus guttatus</name>
    <dbReference type="NCBI Taxonomy" id="4155"/>
    <lineage>
        <taxon>Eukaryota</taxon>
        <taxon>Viridiplantae</taxon>
        <taxon>Streptophyta</taxon>
        <taxon>Embryophyta</taxon>
        <taxon>Tracheophyta</taxon>
        <taxon>Spermatophyta</taxon>
        <taxon>Magnoliopsida</taxon>
        <taxon>eudicotyledons</taxon>
        <taxon>Gunneridae</taxon>
        <taxon>Pentapetalae</taxon>
        <taxon>asterids</taxon>
        <taxon>lamiids</taxon>
        <taxon>Lamiales</taxon>
        <taxon>Phrymaceae</taxon>
        <taxon>Erythranthe</taxon>
    </lineage>
</organism>
<dbReference type="CDD" id="cd04657">
    <property type="entry name" value="Piwi_ago-like"/>
    <property type="match status" value="1"/>
</dbReference>
<dbReference type="Gene3D" id="3.40.50.2300">
    <property type="match status" value="1"/>
</dbReference>
<evidence type="ECO:0000313" key="9">
    <source>
        <dbReference type="EMBL" id="EYU40234.1"/>
    </source>
</evidence>
<dbReference type="Pfam" id="PF02170">
    <property type="entry name" value="PAZ"/>
    <property type="match status" value="1"/>
</dbReference>
<dbReference type="InterPro" id="IPR032472">
    <property type="entry name" value="ArgoL2"/>
</dbReference>